<dbReference type="Pfam" id="PF08722">
    <property type="entry name" value="Tn7_TnsA-like_N"/>
    <property type="match status" value="1"/>
</dbReference>
<evidence type="ECO:0000313" key="2">
    <source>
        <dbReference type="EMBL" id="MCT7944158.1"/>
    </source>
</evidence>
<dbReference type="EMBL" id="JAMTCC010000002">
    <property type="protein sequence ID" value="MCT7944158.1"/>
    <property type="molecule type" value="Genomic_DNA"/>
</dbReference>
<sequence>MSNKYKANKSRGRHVYQYFSQKNQAPLKVESFLELCIAAQMECEPNIVAYAAQPESLHLHDSITNKTIRYTPDFLIKYANGTAAFIEVHHSSHITKDFQSRLALFNEYSLKTANVPIVLVDERQLTPMIYTNLQLIANRRSARLSCSLNHADLPELLTFEALVDWLKPRSQTSVGDAYHLVGAGFYQFDKSQLLLASTTLNKVMLS</sequence>
<dbReference type="InterPro" id="IPR014833">
    <property type="entry name" value="TnsA_N"/>
</dbReference>
<comment type="caution">
    <text evidence="2">The sequence shown here is derived from an EMBL/GenBank/DDBJ whole genome shotgun (WGS) entry which is preliminary data.</text>
</comment>
<dbReference type="AlphaFoldDB" id="A0A9X2WRE8"/>
<name>A0A9X2WRE8_9GAMM</name>
<reference evidence="2" key="1">
    <citation type="journal article" date="2023" name="Int. J. Syst. Evol. Microbiol.">
        <title>&lt;i&gt;Shewanella septentrionalis&lt;/i&gt; sp. nov. and &lt;i&gt;Shewanella holmiensis&lt;/i&gt; sp. nov., isolated from Baltic Sea water and sediments.</title>
        <authorList>
            <person name="Martin-Rodriguez A.J."/>
            <person name="Thorell K."/>
            <person name="Joffre E."/>
            <person name="Jensie-Markopoulos S."/>
            <person name="Moore E.R.B."/>
            <person name="Sjoling A."/>
        </authorList>
    </citation>
    <scope>NUCLEOTIDE SEQUENCE</scope>
    <source>
        <strain evidence="2">SP1W3</strain>
    </source>
</reference>
<feature type="domain" description="TnsA endonuclease N-terminal" evidence="1">
    <location>
        <begin position="45"/>
        <end position="108"/>
    </location>
</feature>
<evidence type="ECO:0000313" key="3">
    <source>
        <dbReference type="Proteomes" id="UP001155604"/>
    </source>
</evidence>
<protein>
    <submittedName>
        <fullName evidence="2">Tn7 transposase TnsA N-terminal domain-containing protein</fullName>
    </submittedName>
</protein>
<keyword evidence="3" id="KW-1185">Reference proteome</keyword>
<gene>
    <name evidence="2" type="ORF">NE536_02100</name>
</gene>
<proteinExistence type="predicted"/>
<accession>A0A9X2WRE8</accession>
<organism evidence="2 3">
    <name type="scientific">Shewanella septentrionalis</name>
    <dbReference type="NCBI Taxonomy" id="2952223"/>
    <lineage>
        <taxon>Bacteria</taxon>
        <taxon>Pseudomonadati</taxon>
        <taxon>Pseudomonadota</taxon>
        <taxon>Gammaproteobacteria</taxon>
        <taxon>Alteromonadales</taxon>
        <taxon>Shewanellaceae</taxon>
        <taxon>Shewanella</taxon>
    </lineage>
</organism>
<dbReference type="RefSeq" id="WP_261271641.1">
    <property type="nucleotide sequence ID" value="NZ_JAMTCC010000002.1"/>
</dbReference>
<evidence type="ECO:0000259" key="1">
    <source>
        <dbReference type="Pfam" id="PF08722"/>
    </source>
</evidence>
<dbReference type="Proteomes" id="UP001155604">
    <property type="component" value="Unassembled WGS sequence"/>
</dbReference>